<evidence type="ECO:0000313" key="8">
    <source>
        <dbReference type="Proteomes" id="UP000198984"/>
    </source>
</evidence>
<dbReference type="InterPro" id="IPR013324">
    <property type="entry name" value="RNA_pol_sigma_r3/r4-like"/>
</dbReference>
<comment type="similarity">
    <text evidence="1">Belongs to the sigma-70 factor family. ECF subfamily.</text>
</comment>
<organism evidence="7 8">
    <name type="scientific">Chitinophaga rupis</name>
    <dbReference type="NCBI Taxonomy" id="573321"/>
    <lineage>
        <taxon>Bacteria</taxon>
        <taxon>Pseudomonadati</taxon>
        <taxon>Bacteroidota</taxon>
        <taxon>Chitinophagia</taxon>
        <taxon>Chitinophagales</taxon>
        <taxon>Chitinophagaceae</taxon>
        <taxon>Chitinophaga</taxon>
    </lineage>
</organism>
<dbReference type="STRING" id="573321.SAMN04488505_1011288"/>
<dbReference type="Pfam" id="PF08281">
    <property type="entry name" value="Sigma70_r4_2"/>
    <property type="match status" value="1"/>
</dbReference>
<dbReference type="InterPro" id="IPR013249">
    <property type="entry name" value="RNA_pol_sigma70_r4_t2"/>
</dbReference>
<keyword evidence="8" id="KW-1185">Reference proteome</keyword>
<dbReference type="Gene3D" id="1.10.10.10">
    <property type="entry name" value="Winged helix-like DNA-binding domain superfamily/Winged helix DNA-binding domain"/>
    <property type="match status" value="1"/>
</dbReference>
<dbReference type="InterPro" id="IPR013325">
    <property type="entry name" value="RNA_pol_sigma_r2"/>
</dbReference>
<dbReference type="RefSeq" id="WP_089907640.1">
    <property type="nucleotide sequence ID" value="NZ_FOBB01000001.1"/>
</dbReference>
<dbReference type="InterPro" id="IPR014284">
    <property type="entry name" value="RNA_pol_sigma-70_dom"/>
</dbReference>
<dbReference type="NCBIfam" id="TIGR02937">
    <property type="entry name" value="sigma70-ECF"/>
    <property type="match status" value="1"/>
</dbReference>
<reference evidence="7 8" key="1">
    <citation type="submission" date="2016-10" db="EMBL/GenBank/DDBJ databases">
        <authorList>
            <person name="de Groot N.N."/>
        </authorList>
    </citation>
    <scope>NUCLEOTIDE SEQUENCE [LARGE SCALE GENOMIC DNA]</scope>
    <source>
        <strain evidence="7 8">DSM 21039</strain>
    </source>
</reference>
<dbReference type="InterPro" id="IPR036388">
    <property type="entry name" value="WH-like_DNA-bd_sf"/>
</dbReference>
<gene>
    <name evidence="7" type="ORF">SAMN04488505_1011288</name>
</gene>
<protein>
    <submittedName>
        <fullName evidence="7">RNA polymerase sigma-70 factor, ECF subfamily</fullName>
    </submittedName>
</protein>
<evidence type="ECO:0000313" key="7">
    <source>
        <dbReference type="EMBL" id="SEK99790.1"/>
    </source>
</evidence>
<dbReference type="SUPFAM" id="SSF88946">
    <property type="entry name" value="Sigma2 domain of RNA polymerase sigma factors"/>
    <property type="match status" value="1"/>
</dbReference>
<evidence type="ECO:0000259" key="5">
    <source>
        <dbReference type="Pfam" id="PF04542"/>
    </source>
</evidence>
<dbReference type="Pfam" id="PF04542">
    <property type="entry name" value="Sigma70_r2"/>
    <property type="match status" value="1"/>
</dbReference>
<dbReference type="SUPFAM" id="SSF88659">
    <property type="entry name" value="Sigma3 and sigma4 domains of RNA polymerase sigma factors"/>
    <property type="match status" value="1"/>
</dbReference>
<dbReference type="AlphaFoldDB" id="A0A1H7LLI8"/>
<dbReference type="InterPro" id="IPR039425">
    <property type="entry name" value="RNA_pol_sigma-70-like"/>
</dbReference>
<dbReference type="Proteomes" id="UP000198984">
    <property type="component" value="Unassembled WGS sequence"/>
</dbReference>
<keyword evidence="4" id="KW-0804">Transcription</keyword>
<keyword evidence="3" id="KW-0731">Sigma factor</keyword>
<dbReference type="GO" id="GO:0016987">
    <property type="term" value="F:sigma factor activity"/>
    <property type="evidence" value="ECO:0007669"/>
    <property type="project" value="UniProtKB-KW"/>
</dbReference>
<sequence length="164" mass="19669">MSPAEFTDLLLLQGDFLKPFAIALTRDSEAARDLYQETMYRALLHREKYTEGTNIRAWLFTIMRNLFINHYRRKVKQQLFLERATRALVLLHQPYVDNQAITSMQVKDIQHAIYRLPNLFKRPFLLYYEGFKYYEIADMLHEPMGTIKSRIHFARKMLKQQIAH</sequence>
<dbReference type="OrthoDB" id="9803470at2"/>
<evidence type="ECO:0000256" key="1">
    <source>
        <dbReference type="ARBA" id="ARBA00010641"/>
    </source>
</evidence>
<dbReference type="GO" id="GO:0003677">
    <property type="term" value="F:DNA binding"/>
    <property type="evidence" value="ECO:0007669"/>
    <property type="project" value="InterPro"/>
</dbReference>
<evidence type="ECO:0000259" key="6">
    <source>
        <dbReference type="Pfam" id="PF08281"/>
    </source>
</evidence>
<evidence type="ECO:0000256" key="2">
    <source>
        <dbReference type="ARBA" id="ARBA00023015"/>
    </source>
</evidence>
<feature type="domain" description="RNA polymerase sigma factor 70 region 4 type 2" evidence="6">
    <location>
        <begin position="109"/>
        <end position="158"/>
    </location>
</feature>
<evidence type="ECO:0000256" key="3">
    <source>
        <dbReference type="ARBA" id="ARBA00023082"/>
    </source>
</evidence>
<keyword evidence="2" id="KW-0805">Transcription regulation</keyword>
<name>A0A1H7LLI8_9BACT</name>
<dbReference type="PANTHER" id="PTHR43133">
    <property type="entry name" value="RNA POLYMERASE ECF-TYPE SIGMA FACTO"/>
    <property type="match status" value="1"/>
</dbReference>
<dbReference type="InterPro" id="IPR007627">
    <property type="entry name" value="RNA_pol_sigma70_r2"/>
</dbReference>
<dbReference type="PANTHER" id="PTHR43133:SF25">
    <property type="entry name" value="RNA POLYMERASE SIGMA FACTOR RFAY-RELATED"/>
    <property type="match status" value="1"/>
</dbReference>
<evidence type="ECO:0000256" key="4">
    <source>
        <dbReference type="ARBA" id="ARBA00023163"/>
    </source>
</evidence>
<dbReference type="GO" id="GO:0006352">
    <property type="term" value="P:DNA-templated transcription initiation"/>
    <property type="evidence" value="ECO:0007669"/>
    <property type="project" value="InterPro"/>
</dbReference>
<dbReference type="EMBL" id="FOBB01000001">
    <property type="protein sequence ID" value="SEK99790.1"/>
    <property type="molecule type" value="Genomic_DNA"/>
</dbReference>
<proteinExistence type="inferred from homology"/>
<feature type="domain" description="RNA polymerase sigma-70 region 2" evidence="5">
    <location>
        <begin position="16"/>
        <end position="74"/>
    </location>
</feature>
<dbReference type="Gene3D" id="1.10.1740.10">
    <property type="match status" value="1"/>
</dbReference>
<accession>A0A1H7LLI8</accession>